<evidence type="ECO:0000313" key="1">
    <source>
        <dbReference type="EMBL" id="CAH6720677.1"/>
    </source>
</evidence>
<dbReference type="EMBL" id="CALSDN010000004">
    <property type="protein sequence ID" value="CAH6720677.1"/>
    <property type="molecule type" value="Genomic_DNA"/>
</dbReference>
<keyword evidence="1" id="KW-0808">Transferase</keyword>
<keyword evidence="2" id="KW-1185">Reference proteome</keyword>
<name>A0ACA9Y6N1_9ASCO</name>
<reference evidence="1" key="1">
    <citation type="submission" date="2022-06" db="EMBL/GenBank/DDBJ databases">
        <authorList>
            <person name="Legras J.-L."/>
            <person name="Devillers H."/>
            <person name="Grondin C."/>
        </authorList>
    </citation>
    <scope>NUCLEOTIDE SEQUENCE</scope>
    <source>
        <strain evidence="1">CLIB 1444</strain>
    </source>
</reference>
<evidence type="ECO:0000313" key="2">
    <source>
        <dbReference type="Proteomes" id="UP001152531"/>
    </source>
</evidence>
<protein>
    <submittedName>
        <fullName evidence="1">Serine/threonine-protein kinase Cbk1p</fullName>
    </submittedName>
</protein>
<comment type="caution">
    <text evidence="1">The sequence shown here is derived from an EMBL/GenBank/DDBJ whole genome shotgun (WGS) entry which is preliminary data.</text>
</comment>
<keyword evidence="1" id="KW-0418">Kinase</keyword>
<gene>
    <name evidence="1" type="ORF">CLIB1444_04S05446</name>
</gene>
<proteinExistence type="predicted"/>
<accession>A0ACA9Y6N1</accession>
<organism evidence="1 2">
    <name type="scientific">[Candida] jaroonii</name>
    <dbReference type="NCBI Taxonomy" id="467808"/>
    <lineage>
        <taxon>Eukaryota</taxon>
        <taxon>Fungi</taxon>
        <taxon>Dikarya</taxon>
        <taxon>Ascomycota</taxon>
        <taxon>Saccharomycotina</taxon>
        <taxon>Pichiomycetes</taxon>
        <taxon>Debaryomycetaceae</taxon>
        <taxon>Yamadazyma</taxon>
    </lineage>
</organism>
<dbReference type="Proteomes" id="UP001152531">
    <property type="component" value="Unassembled WGS sequence"/>
</dbReference>
<sequence>MNNDKMDQDPPYDSSQYYMNVDVDNNHHMGNLNTSPTFNNHRFGNISVDSHSSFKPPTVFQLPNHSTSNLSDNSSLQSIHSPSQNFNSYYNDEVIHQQFAQQQYYGQEFDDEVREEQMRAEQMRADQLKAEQMRQEQIRQEQLRQEHMRQEQLRAEQMRAEQLRQEQMRAEQLRQEQLRQEQLRQEQLQQQEMERRHEEKAQEERERKVQVVASPSVQLDNKSSSYVYFNRQPELLSKFTQDKSSAIKLKLENYYQMSISHAIERNQRRLDLEHKLTTEEAGSSEERKNRQLQNLGKKESQFLRLRRTKLSLEDFITVKVIGKGAFGEVRLVQKKDTGKIYAMKTLLKSEMYKKDQLAHVKAERDVLAGSDSPWVVSLYYSFQDSQYLYLIMEFLPGGDLMTMLIRWQIFTEDITRFYMAECVLAIEAIHKLGFIHRDIKPDNILIDIRGHIKLSDFGLSTGFHKTHDSKYYKKLLDKEPAKNNYLNPKDTVKSRNSMMVDAIHLTMSNRQQMQTWRKSRRLMAYSTVGTPDYIAPEIFIHEGYGQECDWWSLGAIMFECLIGWPPFCSETPHETYRKILNWQETLQIPEDIHLSPEAEDLIKKLLTSSENRLGRYNGADDLKRHPFFRGVDWETIRKVDAPFIPKLRSITDTRFFPTDELENVPDAPAPGKIEGGKNVKEDLPFIGYTYSRFDYLTRKNAL</sequence>